<accession>A0A897NTF0</accession>
<proteinExistence type="predicted"/>
<dbReference type="Proteomes" id="UP000663292">
    <property type="component" value="Chromosome"/>
</dbReference>
<evidence type="ECO:0000313" key="3">
    <source>
        <dbReference type="Proteomes" id="UP000663292"/>
    </source>
</evidence>
<evidence type="ECO:0000256" key="1">
    <source>
        <dbReference type="SAM" id="MobiDB-lite"/>
    </source>
</evidence>
<gene>
    <name evidence="2" type="ORF">HSEST_1262</name>
</gene>
<evidence type="ECO:0000313" key="2">
    <source>
        <dbReference type="EMBL" id="QSG14795.1"/>
    </source>
</evidence>
<feature type="compositionally biased region" description="Basic and acidic residues" evidence="1">
    <location>
        <begin position="61"/>
        <end position="76"/>
    </location>
</feature>
<keyword evidence="3" id="KW-1185">Reference proteome</keyword>
<dbReference type="AlphaFoldDB" id="A0A897NTF0"/>
<protein>
    <submittedName>
        <fullName evidence="2">Uncharacterized protein</fullName>
    </submittedName>
</protein>
<organism evidence="2 3">
    <name type="scientific">Halapricum desulfuricans</name>
    <dbReference type="NCBI Taxonomy" id="2841257"/>
    <lineage>
        <taxon>Archaea</taxon>
        <taxon>Methanobacteriati</taxon>
        <taxon>Methanobacteriota</taxon>
        <taxon>Stenosarchaea group</taxon>
        <taxon>Halobacteria</taxon>
        <taxon>Halobacteriales</taxon>
        <taxon>Haloarculaceae</taxon>
        <taxon>Halapricum</taxon>
    </lineage>
</organism>
<name>A0A897NTF0_9EURY</name>
<dbReference type="EMBL" id="CP064791">
    <property type="protein sequence ID" value="QSG14795.1"/>
    <property type="molecule type" value="Genomic_DNA"/>
</dbReference>
<sequence>MREYLRPLLSFPERPGPFLELRFVDLTARVPFLKRLHGVVRSSLRGCRCRSGDRASQQVDDCSHDQQTDEWTEKRNQPPASRSAHL</sequence>
<feature type="region of interest" description="Disordered" evidence="1">
    <location>
        <begin position="50"/>
        <end position="86"/>
    </location>
</feature>
<reference evidence="2 3" key="1">
    <citation type="submission" date="2020-11" db="EMBL/GenBank/DDBJ databases">
        <title>Carbohydrate-dependent, anaerobic sulfur respiration: A novel catabolism in halophilic archaea.</title>
        <authorList>
            <person name="Sorokin D.Y."/>
            <person name="Messina E."/>
            <person name="Smedile F."/>
            <person name="La Cono V."/>
            <person name="Hallsworth J.E."/>
            <person name="Yakimov M.M."/>
        </authorList>
    </citation>
    <scope>NUCLEOTIDE SEQUENCE [LARGE SCALE GENOMIC DNA]</scope>
    <source>
        <strain evidence="2 3">HSR-Est</strain>
    </source>
</reference>